<feature type="transmembrane region" description="Helical" evidence="1">
    <location>
        <begin position="20"/>
        <end position="39"/>
    </location>
</feature>
<proteinExistence type="predicted"/>
<keyword evidence="1" id="KW-0812">Transmembrane</keyword>
<evidence type="ECO:0000313" key="2">
    <source>
        <dbReference type="EMBL" id="TPE49386.1"/>
    </source>
</evidence>
<dbReference type="AlphaFoldDB" id="A0A501WU75"/>
<sequence>MSFGQTPPLLSPRNRARAAVAVTGLVCAVVLGLSLALIGGPDAGRRDRRDTQRLADMREIAQALICHGDAKASPAQPAALGEISPACLAPGSEGRLRDPSTGAPYAIDWVDGRTARVCGALEDRARSWTSGWPPFDSASGCVTAALR</sequence>
<dbReference type="EMBL" id="VFRP01000015">
    <property type="protein sequence ID" value="TPE49386.1"/>
    <property type="molecule type" value="Genomic_DNA"/>
</dbReference>
<evidence type="ECO:0000256" key="1">
    <source>
        <dbReference type="SAM" id="Phobius"/>
    </source>
</evidence>
<gene>
    <name evidence="2" type="ORF">FJM51_14770</name>
</gene>
<keyword evidence="1" id="KW-0472">Membrane</keyword>
<protein>
    <recommendedName>
        <fullName evidence="4">Type II secretion system protein GspG C-terminal domain-containing protein</fullName>
    </recommendedName>
</protein>
<keyword evidence="3" id="KW-1185">Reference proteome</keyword>
<dbReference type="OrthoDB" id="529444at2"/>
<keyword evidence="1" id="KW-1133">Transmembrane helix</keyword>
<name>A0A501WU75_9RHOB</name>
<accession>A0A501WU75</accession>
<organism evidence="2 3">
    <name type="scientific">Amaricoccus solimangrovi</name>
    <dbReference type="NCBI Taxonomy" id="2589815"/>
    <lineage>
        <taxon>Bacteria</taxon>
        <taxon>Pseudomonadati</taxon>
        <taxon>Pseudomonadota</taxon>
        <taxon>Alphaproteobacteria</taxon>
        <taxon>Rhodobacterales</taxon>
        <taxon>Paracoccaceae</taxon>
        <taxon>Amaricoccus</taxon>
    </lineage>
</organism>
<reference evidence="2 3" key="1">
    <citation type="submission" date="2019-06" db="EMBL/GenBank/DDBJ databases">
        <title>A novel bacterium of genus Amaricoccus, isolated from marine sediment.</title>
        <authorList>
            <person name="Huang H."/>
            <person name="Mo K."/>
            <person name="Hu Y."/>
        </authorList>
    </citation>
    <scope>NUCLEOTIDE SEQUENCE [LARGE SCALE GENOMIC DNA]</scope>
    <source>
        <strain evidence="2 3">HB172011</strain>
    </source>
</reference>
<dbReference type="RefSeq" id="WP_140454907.1">
    <property type="nucleotide sequence ID" value="NZ_VFRP01000015.1"/>
</dbReference>
<evidence type="ECO:0000313" key="3">
    <source>
        <dbReference type="Proteomes" id="UP000319255"/>
    </source>
</evidence>
<dbReference type="Proteomes" id="UP000319255">
    <property type="component" value="Unassembled WGS sequence"/>
</dbReference>
<evidence type="ECO:0008006" key="4">
    <source>
        <dbReference type="Google" id="ProtNLM"/>
    </source>
</evidence>
<comment type="caution">
    <text evidence="2">The sequence shown here is derived from an EMBL/GenBank/DDBJ whole genome shotgun (WGS) entry which is preliminary data.</text>
</comment>